<dbReference type="HOGENOM" id="CLU_014340_1_2_6"/>
<protein>
    <submittedName>
        <fullName evidence="3">Anthranilate/para-aminobenzoate synthases component II</fullName>
    </submittedName>
</protein>
<dbReference type="GO" id="GO:0000162">
    <property type="term" value="P:L-tryptophan biosynthetic process"/>
    <property type="evidence" value="ECO:0007669"/>
    <property type="project" value="TreeGrafter"/>
</dbReference>
<dbReference type="STRING" id="1202536.A33U_047"/>
<evidence type="ECO:0000313" key="4">
    <source>
        <dbReference type="Proteomes" id="UP000003932"/>
    </source>
</evidence>
<dbReference type="SUPFAM" id="SSF52317">
    <property type="entry name" value="Class I glutamine amidotransferase-like"/>
    <property type="match status" value="1"/>
</dbReference>
<dbReference type="Proteomes" id="UP000003932">
    <property type="component" value="Chromosome"/>
</dbReference>
<accession>J7GY76</accession>
<dbReference type="Gene3D" id="3.40.50.880">
    <property type="match status" value="1"/>
</dbReference>
<dbReference type="InterPro" id="IPR029062">
    <property type="entry name" value="Class_I_gatase-like"/>
</dbReference>
<evidence type="ECO:0000256" key="1">
    <source>
        <dbReference type="ARBA" id="ARBA00022962"/>
    </source>
</evidence>
<dbReference type="GO" id="GO:0004049">
    <property type="term" value="F:anthranilate synthase activity"/>
    <property type="evidence" value="ECO:0007669"/>
    <property type="project" value="TreeGrafter"/>
</dbReference>
<sequence>MILFIDNYDSFSYNIIRKISINFYLNIINVLLKKINFFYEKILILGPGAYNPFCKNIITLLIDKNIGKKKFIGICLGHQIICNYFGSNIIKLNKITHGDIKKNIIYYKKYKIFIIKKFIRYNSLLCNKNIYLKIFSKYNFNIFLTKNLRFQIKTFQHHPESLISDFNIII</sequence>
<dbReference type="PATRIC" id="fig|1202536.3.peg.43"/>
<dbReference type="KEGG" id="cru:A33U_047"/>
<keyword evidence="1" id="KW-0315">Glutamine amidotransferase</keyword>
<dbReference type="PANTHER" id="PTHR43418:SF4">
    <property type="entry name" value="MULTIFUNCTIONAL TRYPTOPHAN BIOSYNTHESIS PROTEIN"/>
    <property type="match status" value="1"/>
</dbReference>
<dbReference type="PRINTS" id="PR00096">
    <property type="entry name" value="GATASE"/>
</dbReference>
<name>J7GY76_CARRU</name>
<dbReference type="GO" id="GO:0005829">
    <property type="term" value="C:cytosol"/>
    <property type="evidence" value="ECO:0007669"/>
    <property type="project" value="TreeGrafter"/>
</dbReference>
<dbReference type="InterPro" id="IPR017926">
    <property type="entry name" value="GATASE"/>
</dbReference>
<dbReference type="Pfam" id="PF00117">
    <property type="entry name" value="GATase"/>
    <property type="match status" value="1"/>
</dbReference>
<dbReference type="AlphaFoldDB" id="J7GY76"/>
<dbReference type="InterPro" id="IPR050472">
    <property type="entry name" value="Anth_synth/Amidotransfase"/>
</dbReference>
<evidence type="ECO:0000259" key="2">
    <source>
        <dbReference type="Pfam" id="PF00117"/>
    </source>
</evidence>
<dbReference type="PANTHER" id="PTHR43418">
    <property type="entry name" value="MULTIFUNCTIONAL TRYPTOPHAN BIOSYNTHESIS PROTEIN-RELATED"/>
    <property type="match status" value="1"/>
</dbReference>
<feature type="domain" description="Glutamine amidotransferase" evidence="2">
    <location>
        <begin position="4"/>
        <end position="164"/>
    </location>
</feature>
<proteinExistence type="predicted"/>
<evidence type="ECO:0000313" key="3">
    <source>
        <dbReference type="EMBL" id="AFP83518.1"/>
    </source>
</evidence>
<gene>
    <name evidence="3" type="primary">trpG</name>
    <name evidence="3" type="ORF">A33U_047</name>
</gene>
<dbReference type="PROSITE" id="PS51273">
    <property type="entry name" value="GATASE_TYPE_1"/>
    <property type="match status" value="1"/>
</dbReference>
<dbReference type="PRINTS" id="PR00097">
    <property type="entry name" value="ANTSNTHASEII"/>
</dbReference>
<dbReference type="RefSeq" id="WP_014886819.1">
    <property type="nucleotide sequence ID" value="NC_018414.1"/>
</dbReference>
<dbReference type="EMBL" id="CP003541">
    <property type="protein sequence ID" value="AFP83518.1"/>
    <property type="molecule type" value="Genomic_DNA"/>
</dbReference>
<reference evidence="3 4" key="1">
    <citation type="journal article" date="2012" name="Mol. Biol. Evol.">
        <title>Genome reduction and co-evolution between the primary and secondary bacterial symbionts of psyllids.</title>
        <authorList>
            <person name="Sloan D.B."/>
            <person name="Moran N.A."/>
        </authorList>
    </citation>
    <scope>NUCLEOTIDE SEQUENCE [LARGE SCALE GENOMIC DNA]</scope>
    <source>
        <strain evidence="3 4">CE</strain>
    </source>
</reference>
<organism evidence="3 4">
    <name type="scientific">Candidatus Carsonella ruddii CE isolate Thao2000</name>
    <dbReference type="NCBI Taxonomy" id="1202536"/>
    <lineage>
        <taxon>Bacteria</taxon>
        <taxon>Pseudomonadati</taxon>
        <taxon>Pseudomonadota</taxon>
        <taxon>Gammaproteobacteria</taxon>
        <taxon>Oceanospirillales</taxon>
        <taxon>Halomonadaceae</taxon>
        <taxon>Zymobacter group</taxon>
        <taxon>Candidatus Carsonella</taxon>
    </lineage>
</organism>